<feature type="transmembrane region" description="Helical" evidence="1">
    <location>
        <begin position="59"/>
        <end position="77"/>
    </location>
</feature>
<sequence length="83" mass="9540">MVRSKLAQIRQAVYEKYHPLTPRVVLECLGLAAFEAVVLFILYAYLIHGGRFGEALVSWTTWMRIICLDAIGCCTWLHSELKR</sequence>
<dbReference type="EMBL" id="NEKC01000014">
    <property type="protein sequence ID" value="OTA28585.1"/>
    <property type="molecule type" value="Genomic_DNA"/>
</dbReference>
<gene>
    <name evidence="2" type="ORF">B9T39_06275</name>
</gene>
<organism evidence="2 3">
    <name type="scientific">Alloscardovia macacae</name>
    <dbReference type="NCBI Taxonomy" id="1160091"/>
    <lineage>
        <taxon>Bacteria</taxon>
        <taxon>Bacillati</taxon>
        <taxon>Actinomycetota</taxon>
        <taxon>Actinomycetes</taxon>
        <taxon>Bifidobacteriales</taxon>
        <taxon>Bifidobacteriaceae</taxon>
        <taxon>Alloscardovia</taxon>
    </lineage>
</organism>
<evidence type="ECO:0000313" key="2">
    <source>
        <dbReference type="EMBL" id="OTA28585.1"/>
    </source>
</evidence>
<proteinExistence type="predicted"/>
<accession>A0A1Y2SVD7</accession>
<reference evidence="2 3" key="1">
    <citation type="submission" date="2017-04" db="EMBL/GenBank/DDBJ databases">
        <title>Draft genome sequences of Alloscardovia macacae UMA81211 and UMA81212 isolated from the feces of a rhesus macaque (Macaca mulatta).</title>
        <authorList>
            <person name="Albert K."/>
            <person name="Sela D.A."/>
        </authorList>
    </citation>
    <scope>NUCLEOTIDE SEQUENCE [LARGE SCALE GENOMIC DNA]</scope>
    <source>
        <strain evidence="2 3">UMA81212</strain>
    </source>
</reference>
<comment type="caution">
    <text evidence="2">The sequence shown here is derived from an EMBL/GenBank/DDBJ whole genome shotgun (WGS) entry which is preliminary data.</text>
</comment>
<protein>
    <submittedName>
        <fullName evidence="2">Uncharacterized protein</fullName>
    </submittedName>
</protein>
<dbReference type="AlphaFoldDB" id="A0A1Y2SVD7"/>
<keyword evidence="1" id="KW-0812">Transmembrane</keyword>
<keyword evidence="1" id="KW-0472">Membrane</keyword>
<evidence type="ECO:0000256" key="1">
    <source>
        <dbReference type="SAM" id="Phobius"/>
    </source>
</evidence>
<keyword evidence="1" id="KW-1133">Transmembrane helix</keyword>
<dbReference type="Proteomes" id="UP000243540">
    <property type="component" value="Unassembled WGS sequence"/>
</dbReference>
<evidence type="ECO:0000313" key="3">
    <source>
        <dbReference type="Proteomes" id="UP000243540"/>
    </source>
</evidence>
<dbReference type="RefSeq" id="WP_086106964.1">
    <property type="nucleotide sequence ID" value="NZ_NEKB01000013.1"/>
</dbReference>
<feature type="transmembrane region" description="Helical" evidence="1">
    <location>
        <begin position="24"/>
        <end position="47"/>
    </location>
</feature>
<name>A0A1Y2SVD7_9BIFI</name>
<dbReference type="STRING" id="1160091.B9T39_06275"/>